<keyword evidence="6 12" id="KW-0547">Nucleotide-binding</keyword>
<comment type="cofactor">
    <cofactor evidence="12">
        <name>Zn(2+)</name>
        <dbReference type="ChEBI" id="CHEBI:29105"/>
    </cofactor>
    <text evidence="12">Binds 1 zinc ion per subunit.</text>
</comment>
<dbReference type="Gene3D" id="6.10.250.550">
    <property type="match status" value="1"/>
</dbReference>
<dbReference type="FunFam" id="3.10.310.40:FF:000001">
    <property type="entry name" value="Alanine--tRNA ligase"/>
    <property type="match status" value="1"/>
</dbReference>
<dbReference type="GO" id="GO:0005829">
    <property type="term" value="C:cytosol"/>
    <property type="evidence" value="ECO:0007669"/>
    <property type="project" value="TreeGrafter"/>
</dbReference>
<dbReference type="InterPro" id="IPR018165">
    <property type="entry name" value="Ala-tRNA-synth_IIc_core"/>
</dbReference>
<evidence type="ECO:0000256" key="3">
    <source>
        <dbReference type="ARBA" id="ARBA00022555"/>
    </source>
</evidence>
<dbReference type="SUPFAM" id="SSF55186">
    <property type="entry name" value="ThrRS/AlaRS common domain"/>
    <property type="match status" value="1"/>
</dbReference>
<dbReference type="FunFam" id="3.30.980.10:FF:000004">
    <property type="entry name" value="Alanine--tRNA ligase, cytoplasmic"/>
    <property type="match status" value="1"/>
</dbReference>
<dbReference type="PANTHER" id="PTHR11777">
    <property type="entry name" value="ALANYL-TRNA SYNTHETASE"/>
    <property type="match status" value="1"/>
</dbReference>
<evidence type="ECO:0000256" key="6">
    <source>
        <dbReference type="ARBA" id="ARBA00022741"/>
    </source>
</evidence>
<accession>R4V4H3</accession>
<evidence type="ECO:0000256" key="9">
    <source>
        <dbReference type="ARBA" id="ARBA00022884"/>
    </source>
</evidence>
<dbReference type="InterPro" id="IPR023033">
    <property type="entry name" value="Ala_tRNA_ligase_euk/bac"/>
</dbReference>
<keyword evidence="7 12" id="KW-0862">Zinc</keyword>
<evidence type="ECO:0000259" key="13">
    <source>
        <dbReference type="PROSITE" id="PS50860"/>
    </source>
</evidence>
<dbReference type="GO" id="GO:0006419">
    <property type="term" value="P:alanyl-tRNA aminoacylation"/>
    <property type="evidence" value="ECO:0007669"/>
    <property type="project" value="UniProtKB-UniRule"/>
</dbReference>
<dbReference type="OrthoDB" id="9803884at2"/>
<dbReference type="FunFam" id="2.40.30.130:FF:000001">
    <property type="entry name" value="Alanine--tRNA ligase"/>
    <property type="match status" value="1"/>
</dbReference>
<dbReference type="InterPro" id="IPR050058">
    <property type="entry name" value="Ala-tRNA_ligase"/>
</dbReference>
<protein>
    <recommendedName>
        <fullName evidence="12">Alanine--tRNA ligase</fullName>
        <ecNumber evidence="12">6.1.1.7</ecNumber>
    </recommendedName>
    <alternativeName>
        <fullName evidence="12">Alanyl-tRNA synthetase</fullName>
        <shortName evidence="12">AlaRS</shortName>
    </alternativeName>
</protein>
<comment type="catalytic activity">
    <reaction evidence="12">
        <text>tRNA(Ala) + L-alanine + ATP = L-alanyl-tRNA(Ala) + AMP + diphosphate</text>
        <dbReference type="Rhea" id="RHEA:12540"/>
        <dbReference type="Rhea" id="RHEA-COMP:9657"/>
        <dbReference type="Rhea" id="RHEA-COMP:9923"/>
        <dbReference type="ChEBI" id="CHEBI:30616"/>
        <dbReference type="ChEBI" id="CHEBI:33019"/>
        <dbReference type="ChEBI" id="CHEBI:57972"/>
        <dbReference type="ChEBI" id="CHEBI:78442"/>
        <dbReference type="ChEBI" id="CHEBI:78497"/>
        <dbReference type="ChEBI" id="CHEBI:456215"/>
        <dbReference type="EC" id="6.1.1.7"/>
    </reaction>
</comment>
<evidence type="ECO:0000313" key="14">
    <source>
        <dbReference type="EMBL" id="AGM40849.1"/>
    </source>
</evidence>
<dbReference type="EC" id="6.1.1.7" evidence="12"/>
<dbReference type="InterPro" id="IPR003156">
    <property type="entry name" value="DHHA1_dom"/>
</dbReference>
<dbReference type="PROSITE" id="PS50860">
    <property type="entry name" value="AA_TRNA_LIGASE_II_ALA"/>
    <property type="match status" value="1"/>
</dbReference>
<dbReference type="InterPro" id="IPR018164">
    <property type="entry name" value="Ala-tRNA-synth_IIc_N"/>
</dbReference>
<dbReference type="InterPro" id="IPR012947">
    <property type="entry name" value="tRNA_SAD"/>
</dbReference>
<dbReference type="CDD" id="cd00673">
    <property type="entry name" value="AlaRS_core"/>
    <property type="match status" value="1"/>
</dbReference>
<evidence type="ECO:0000256" key="8">
    <source>
        <dbReference type="ARBA" id="ARBA00022840"/>
    </source>
</evidence>
<keyword evidence="5 12" id="KW-0479">Metal-binding</keyword>
<evidence type="ECO:0000256" key="11">
    <source>
        <dbReference type="ARBA" id="ARBA00023146"/>
    </source>
</evidence>
<evidence type="ECO:0000256" key="5">
    <source>
        <dbReference type="ARBA" id="ARBA00022723"/>
    </source>
</evidence>
<evidence type="ECO:0000313" key="15">
    <source>
        <dbReference type="Proteomes" id="UP000017881"/>
    </source>
</evidence>
<dbReference type="Pfam" id="PF02272">
    <property type="entry name" value="DHHA1"/>
    <property type="match status" value="1"/>
</dbReference>
<dbReference type="GO" id="GO:0004813">
    <property type="term" value="F:alanine-tRNA ligase activity"/>
    <property type="evidence" value="ECO:0007669"/>
    <property type="project" value="UniProtKB-UniRule"/>
</dbReference>
<gene>
    <name evidence="12 14" type="primary">alaS</name>
    <name evidence="14" type="ORF">SPISAL_03775</name>
</gene>
<dbReference type="InterPro" id="IPR009000">
    <property type="entry name" value="Transl_B-barrel_sf"/>
</dbReference>
<keyword evidence="4 12" id="KW-0436">Ligase</keyword>
<comment type="function">
    <text evidence="12">Catalyzes the attachment of alanine to tRNA(Ala) in a two-step reaction: alanine is first activated by ATP to form Ala-AMP and then transferred to the acceptor end of tRNA(Ala). Also edits incorrectly charged Ser-tRNA(Ala) and Gly-tRNA(Ala) via its editing domain.</text>
</comment>
<name>R4V4H3_9GAMM</name>
<keyword evidence="15" id="KW-1185">Reference proteome</keyword>
<dbReference type="Gene3D" id="3.30.54.20">
    <property type="match status" value="1"/>
</dbReference>
<dbReference type="InterPro" id="IPR045864">
    <property type="entry name" value="aa-tRNA-synth_II/BPL/LPL"/>
</dbReference>
<keyword evidence="8 12" id="KW-0067">ATP-binding</keyword>
<evidence type="ECO:0000256" key="12">
    <source>
        <dbReference type="HAMAP-Rule" id="MF_00036"/>
    </source>
</evidence>
<evidence type="ECO:0000256" key="2">
    <source>
        <dbReference type="ARBA" id="ARBA00008226"/>
    </source>
</evidence>
<comment type="subcellular location">
    <subcellularLocation>
        <location evidence="1 12">Cytoplasm</location>
    </subcellularLocation>
</comment>
<feature type="binding site" evidence="12">
    <location>
        <position position="661"/>
    </location>
    <ligand>
        <name>Zn(2+)</name>
        <dbReference type="ChEBI" id="CHEBI:29105"/>
    </ligand>
</feature>
<evidence type="ECO:0000256" key="10">
    <source>
        <dbReference type="ARBA" id="ARBA00022917"/>
    </source>
</evidence>
<dbReference type="eggNOG" id="COG0013">
    <property type="taxonomic scope" value="Bacteria"/>
</dbReference>
<dbReference type="InterPro" id="IPR018162">
    <property type="entry name" value="Ala-tRNA-ligase_IIc_anticod-bd"/>
</dbReference>
<dbReference type="SUPFAM" id="SSF101353">
    <property type="entry name" value="Putative anticodon-binding domain of alanyl-tRNA synthetase (AlaRS)"/>
    <property type="match status" value="1"/>
</dbReference>
<evidence type="ECO:0000256" key="7">
    <source>
        <dbReference type="ARBA" id="ARBA00022833"/>
    </source>
</evidence>
<dbReference type="GO" id="GO:0002161">
    <property type="term" value="F:aminoacyl-tRNA deacylase activity"/>
    <property type="evidence" value="ECO:0007669"/>
    <property type="project" value="TreeGrafter"/>
</dbReference>
<keyword evidence="10 12" id="KW-0648">Protein biosynthesis</keyword>
<dbReference type="Gene3D" id="3.10.310.40">
    <property type="match status" value="1"/>
</dbReference>
<dbReference type="NCBIfam" id="TIGR00344">
    <property type="entry name" value="alaS"/>
    <property type="match status" value="1"/>
</dbReference>
<organism evidence="14 15">
    <name type="scientific">Spiribacter salinus M19-40</name>
    <dbReference type="NCBI Taxonomy" id="1260251"/>
    <lineage>
        <taxon>Bacteria</taxon>
        <taxon>Pseudomonadati</taxon>
        <taxon>Pseudomonadota</taxon>
        <taxon>Gammaproteobacteria</taxon>
        <taxon>Chromatiales</taxon>
        <taxon>Ectothiorhodospiraceae</taxon>
        <taxon>Spiribacter</taxon>
    </lineage>
</organism>
<feature type="binding site" evidence="12">
    <location>
        <position position="657"/>
    </location>
    <ligand>
        <name>Zn(2+)</name>
        <dbReference type="ChEBI" id="CHEBI:29105"/>
    </ligand>
</feature>
<keyword evidence="11 12" id="KW-0030">Aminoacyl-tRNA synthetase</keyword>
<dbReference type="SUPFAM" id="SSF50447">
    <property type="entry name" value="Translation proteins"/>
    <property type="match status" value="1"/>
</dbReference>
<dbReference type="PATRIC" id="fig|1260251.3.peg.762"/>
<dbReference type="GO" id="GO:0005524">
    <property type="term" value="F:ATP binding"/>
    <property type="evidence" value="ECO:0007669"/>
    <property type="project" value="UniProtKB-UniRule"/>
</dbReference>
<evidence type="ECO:0000256" key="1">
    <source>
        <dbReference type="ARBA" id="ARBA00004496"/>
    </source>
</evidence>
<dbReference type="GO" id="GO:0045892">
    <property type="term" value="P:negative regulation of DNA-templated transcription"/>
    <property type="evidence" value="ECO:0007669"/>
    <property type="project" value="TreeGrafter"/>
</dbReference>
<keyword evidence="12" id="KW-0963">Cytoplasm</keyword>
<dbReference type="PANTHER" id="PTHR11777:SF9">
    <property type="entry name" value="ALANINE--TRNA LIGASE, CYTOPLASMIC"/>
    <property type="match status" value="1"/>
</dbReference>
<dbReference type="GO" id="GO:0008270">
    <property type="term" value="F:zinc ion binding"/>
    <property type="evidence" value="ECO:0007669"/>
    <property type="project" value="UniProtKB-UniRule"/>
</dbReference>
<dbReference type="HAMAP" id="MF_00036_B">
    <property type="entry name" value="Ala_tRNA_synth_B"/>
    <property type="match status" value="1"/>
</dbReference>
<keyword evidence="3 12" id="KW-0820">tRNA-binding</keyword>
<comment type="domain">
    <text evidence="12">Consists of three domains; the N-terminal catalytic domain, the editing domain and the C-terminal C-Ala domain. The editing domain removes incorrectly charged amino acids, while the C-Ala domain, along with tRNA(Ala), serves as a bridge to cooperatively bring together the editing and aminoacylation centers thus stimulating deacylation of misacylated tRNAs.</text>
</comment>
<reference evidence="14 15" key="1">
    <citation type="journal article" date="2013" name="Genome Announc.">
        <title>Draft Genome of Spiribacter salinus M19-40, an Abundant Gammaproteobacterium in Aquatic Hypersaline Environments.</title>
        <authorList>
            <person name="Leon M.J."/>
            <person name="Ghai R."/>
            <person name="Fernandez A.B."/>
            <person name="Sanchez-Porro C."/>
            <person name="Rodriguez-Valera F."/>
            <person name="Ventosa A."/>
        </authorList>
    </citation>
    <scope>NUCLEOTIDE SEQUENCE [LARGE SCALE GENOMIC DNA]</scope>
    <source>
        <strain evidence="14">M19-40</strain>
    </source>
</reference>
<dbReference type="Pfam" id="PF01411">
    <property type="entry name" value="tRNA-synt_2c"/>
    <property type="match status" value="1"/>
</dbReference>
<evidence type="ECO:0000256" key="4">
    <source>
        <dbReference type="ARBA" id="ARBA00022598"/>
    </source>
</evidence>
<dbReference type="AlphaFoldDB" id="R4V4H3"/>
<dbReference type="HOGENOM" id="CLU_004485_1_1_6"/>
<dbReference type="FunFam" id="3.30.930.10:FF:000004">
    <property type="entry name" value="Alanine--tRNA ligase"/>
    <property type="match status" value="1"/>
</dbReference>
<feature type="domain" description="Alanyl-transfer RNA synthetases family profile" evidence="13">
    <location>
        <begin position="3"/>
        <end position="700"/>
    </location>
</feature>
<dbReference type="Gene3D" id="2.40.30.130">
    <property type="match status" value="1"/>
</dbReference>
<dbReference type="GO" id="GO:0000049">
    <property type="term" value="F:tRNA binding"/>
    <property type="evidence" value="ECO:0007669"/>
    <property type="project" value="UniProtKB-KW"/>
</dbReference>
<dbReference type="Gene3D" id="3.30.980.10">
    <property type="entry name" value="Threonyl-trna Synthetase, Chain A, domain 2"/>
    <property type="match status" value="1"/>
</dbReference>
<feature type="binding site" evidence="12">
    <location>
        <position position="555"/>
    </location>
    <ligand>
        <name>Zn(2+)</name>
        <dbReference type="ChEBI" id="CHEBI:29105"/>
    </ligand>
</feature>
<keyword evidence="9 12" id="KW-0694">RNA-binding</keyword>
<dbReference type="PRINTS" id="PR00980">
    <property type="entry name" value="TRNASYNTHALA"/>
</dbReference>
<dbReference type="InterPro" id="IPR002318">
    <property type="entry name" value="Ala-tRNA-lgiase_IIc"/>
</dbReference>
<dbReference type="Proteomes" id="UP000017881">
    <property type="component" value="Chromosome"/>
</dbReference>
<dbReference type="KEGG" id="ssal:SPISAL_03775"/>
<dbReference type="FunFam" id="3.30.54.20:FF:000001">
    <property type="entry name" value="Alanine--tRNA ligase"/>
    <property type="match status" value="1"/>
</dbReference>
<sequence length="867" mass="94709">MTRTSAEIRTAFQQFFAERGHEVVPSGSLVPGNDPTLLFTNAGMVPFKEVFLGREDRPYQRAVSSQRCVRAGGKHNDLENVGYTARHHTFFEMLGNFSFGDYFKRDAIRYAWAFLTEVLELPAERLWVTVYEEDDEAAALWLEDVGVDPARFSRIGAEDNFWSMGDTGPCGPCSEIFYDHGPEVAGGPPGTPEEDGDRYVEIWNLVFMQYDRGGDGALTPLPKPSIDTGMGLERIAAVAQGVTNNFDIDLFKRLVAAAAELAGTQDTEDSSLRVIADHIRACAFLIVDGILPSNEGRGYVLRRIIRRAVRHGYKLGIAEPFFYRLVGPLNQEMGEAFPELPAAQATVERVLRQEEERFRETLEQGLRLLADDLATLEGDTIPGDTVFKLYDTFGFPVDLTADVAREQGLHLDMAGFESAMSAQRERARAASTFRAEYGGAADFGGTTHFSGYEVKEDAAEVIGLYRDGGAVNALHAGETGMVILDRTPFYAEAGGQVGDSGELLAQGVHFAVDDTQKYANARGHIGRLTEGVLQLGDAVDARIDQDRRHRTTLNHTATHLLHAALREILGEHIHQKGSLVAPGRLRFDFSHFEPIATDALQRIELLVNAWIRRDEGADIFETDYDSAVELGAMALFGEKYGDRVRVVRFGDFSTELCGGCHVPRTGRIGLFSITTEAAVSSGVRRIEAVTGEAAVEQLQQARETLNSAADRLKTTPDQLLPRIDQEIIKSRDLDRELGRLQQRLATQAGQSLADQAEEVAGVKVLAVSVESGGDSLRETVDQLKNRLGSGVVVLAAVADGKVRLVAGVTKDVTDRIKAGDLINVVAEPVGGRGGGRPDFAQAGGSQPEAVPDALKQVLPWVRARLEQ</sequence>
<comment type="similarity">
    <text evidence="2 12">Belongs to the class-II aminoacyl-tRNA synthetase family.</text>
</comment>
<dbReference type="SMART" id="SM00863">
    <property type="entry name" value="tRNA_SAD"/>
    <property type="match status" value="1"/>
</dbReference>
<proteinExistence type="inferred from homology"/>
<dbReference type="Gene3D" id="3.30.930.10">
    <property type="entry name" value="Bira Bifunctional Protein, Domain 2"/>
    <property type="match status" value="1"/>
</dbReference>
<dbReference type="Pfam" id="PF07973">
    <property type="entry name" value="tRNA_SAD"/>
    <property type="match status" value="1"/>
</dbReference>
<dbReference type="EMBL" id="CP005963">
    <property type="protein sequence ID" value="AGM40849.1"/>
    <property type="molecule type" value="Genomic_DNA"/>
</dbReference>
<dbReference type="RefSeq" id="WP_016353156.1">
    <property type="nucleotide sequence ID" value="NC_021291.1"/>
</dbReference>
<dbReference type="InterPro" id="IPR018163">
    <property type="entry name" value="Thr/Ala-tRNA-synth_IIc_edit"/>
</dbReference>
<feature type="binding site" evidence="12">
    <location>
        <position position="559"/>
    </location>
    <ligand>
        <name>Zn(2+)</name>
        <dbReference type="ChEBI" id="CHEBI:29105"/>
    </ligand>
</feature>
<dbReference type="SUPFAM" id="SSF55681">
    <property type="entry name" value="Class II aaRS and biotin synthetases"/>
    <property type="match status" value="1"/>
</dbReference>